<organism evidence="1 2">
    <name type="scientific">Nocardioides panzhihuensis</name>
    <dbReference type="NCBI Taxonomy" id="860243"/>
    <lineage>
        <taxon>Bacteria</taxon>
        <taxon>Bacillati</taxon>
        <taxon>Actinomycetota</taxon>
        <taxon>Actinomycetes</taxon>
        <taxon>Propionibacteriales</taxon>
        <taxon>Nocardioidaceae</taxon>
        <taxon>Nocardioides</taxon>
    </lineage>
</organism>
<dbReference type="EMBL" id="JACBZR010000001">
    <property type="protein sequence ID" value="NYI80565.1"/>
    <property type="molecule type" value="Genomic_DNA"/>
</dbReference>
<name>A0A7Z0DRY2_9ACTN</name>
<sequence>MREMLGAVKDPDFELKLLPGWERHSPDSAGKEKMDAALKQRFMAANRPELHATLRSQLDEAYAVMKKQDVVAYFAQTGDMGDSKAYYPASILAAVRRSPDGSNLDAYVAQAIRDHGAKPLFGDKRFVRFERESTRVLEGGNIVVTSIVYMTPIPGSQRRRGLQLMASLARPESMSAADEKFIGWKNGLDLCVSTLRWLPA</sequence>
<protein>
    <submittedName>
        <fullName evidence="1">Uncharacterized protein</fullName>
    </submittedName>
</protein>
<evidence type="ECO:0000313" key="2">
    <source>
        <dbReference type="Proteomes" id="UP000564496"/>
    </source>
</evidence>
<dbReference type="Proteomes" id="UP000564496">
    <property type="component" value="Unassembled WGS sequence"/>
</dbReference>
<accession>A0A7Z0DRY2</accession>
<evidence type="ECO:0000313" key="1">
    <source>
        <dbReference type="EMBL" id="NYI80565.1"/>
    </source>
</evidence>
<reference evidence="1 2" key="1">
    <citation type="submission" date="2020-07" db="EMBL/GenBank/DDBJ databases">
        <title>Sequencing the genomes of 1000 actinobacteria strains.</title>
        <authorList>
            <person name="Klenk H.-P."/>
        </authorList>
    </citation>
    <scope>NUCLEOTIDE SEQUENCE [LARGE SCALE GENOMIC DNA]</scope>
    <source>
        <strain evidence="1 2">DSM 26487</strain>
    </source>
</reference>
<dbReference type="AlphaFoldDB" id="A0A7Z0DRY2"/>
<gene>
    <name evidence="1" type="ORF">BJ988_005213</name>
</gene>
<keyword evidence="2" id="KW-1185">Reference proteome</keyword>
<comment type="caution">
    <text evidence="1">The sequence shown here is derived from an EMBL/GenBank/DDBJ whole genome shotgun (WGS) entry which is preliminary data.</text>
</comment>
<proteinExistence type="predicted"/>